<keyword evidence="8" id="KW-1185">Reference proteome</keyword>
<dbReference type="GO" id="GO:1904680">
    <property type="term" value="F:peptide transmembrane transporter activity"/>
    <property type="evidence" value="ECO:0007669"/>
    <property type="project" value="TreeGrafter"/>
</dbReference>
<comment type="caution">
    <text evidence="7">The sequence shown here is derived from an EMBL/GenBank/DDBJ whole genome shotgun (WGS) entry which is preliminary data.</text>
</comment>
<evidence type="ECO:0000313" key="8">
    <source>
        <dbReference type="Proteomes" id="UP000317043"/>
    </source>
</evidence>
<evidence type="ECO:0000256" key="2">
    <source>
        <dbReference type="ARBA" id="ARBA00022448"/>
    </source>
</evidence>
<feature type="domain" description="Solute-binding protein family 5" evidence="6">
    <location>
        <begin position="84"/>
        <end position="479"/>
    </location>
</feature>
<dbReference type="PROSITE" id="PS51257">
    <property type="entry name" value="PROKAR_LIPOPROTEIN"/>
    <property type="match status" value="1"/>
</dbReference>
<comment type="similarity">
    <text evidence="1">Belongs to the bacterial solute-binding protein 5 family.</text>
</comment>
<reference evidence="7 8" key="1">
    <citation type="submission" date="2019-06" db="EMBL/GenBank/DDBJ databases">
        <title>Sequencing the genomes of 1000 actinobacteria strains.</title>
        <authorList>
            <person name="Klenk H.-P."/>
        </authorList>
    </citation>
    <scope>NUCLEOTIDE SEQUENCE [LARGE SCALE GENOMIC DNA]</scope>
    <source>
        <strain evidence="7 8">DSM 45928</strain>
    </source>
</reference>
<dbReference type="Gene3D" id="3.10.105.10">
    <property type="entry name" value="Dipeptide-binding Protein, Domain 3"/>
    <property type="match status" value="1"/>
</dbReference>
<dbReference type="InterPro" id="IPR039424">
    <property type="entry name" value="SBP_5"/>
</dbReference>
<dbReference type="Pfam" id="PF00496">
    <property type="entry name" value="SBP_bac_5"/>
    <property type="match status" value="1"/>
</dbReference>
<dbReference type="Proteomes" id="UP000317043">
    <property type="component" value="Unassembled WGS sequence"/>
</dbReference>
<dbReference type="InParanoid" id="A0A543AWF2"/>
<dbReference type="PIRSF" id="PIRSF002741">
    <property type="entry name" value="MppA"/>
    <property type="match status" value="1"/>
</dbReference>
<feature type="region of interest" description="Disordered" evidence="4">
    <location>
        <begin position="536"/>
        <end position="556"/>
    </location>
</feature>
<evidence type="ECO:0000313" key="7">
    <source>
        <dbReference type="EMBL" id="TQL76892.1"/>
    </source>
</evidence>
<dbReference type="OrthoDB" id="9796817at2"/>
<evidence type="ECO:0000256" key="5">
    <source>
        <dbReference type="SAM" id="SignalP"/>
    </source>
</evidence>
<dbReference type="AlphaFoldDB" id="A0A543AWF2"/>
<dbReference type="CDD" id="cd08493">
    <property type="entry name" value="PBP2_DppA_like"/>
    <property type="match status" value="1"/>
</dbReference>
<keyword evidence="3 5" id="KW-0732">Signal</keyword>
<dbReference type="Gene3D" id="3.40.190.10">
    <property type="entry name" value="Periplasmic binding protein-like II"/>
    <property type="match status" value="1"/>
</dbReference>
<evidence type="ECO:0000256" key="4">
    <source>
        <dbReference type="SAM" id="MobiDB-lite"/>
    </source>
</evidence>
<evidence type="ECO:0000256" key="1">
    <source>
        <dbReference type="ARBA" id="ARBA00005695"/>
    </source>
</evidence>
<dbReference type="GO" id="GO:0015833">
    <property type="term" value="P:peptide transport"/>
    <property type="evidence" value="ECO:0007669"/>
    <property type="project" value="TreeGrafter"/>
</dbReference>
<proteinExistence type="inferred from homology"/>
<keyword evidence="2" id="KW-0813">Transport</keyword>
<accession>A0A543AWF2</accession>
<dbReference type="SUPFAM" id="SSF53850">
    <property type="entry name" value="Periplasmic binding protein-like II"/>
    <property type="match status" value="1"/>
</dbReference>
<protein>
    <submittedName>
        <fullName evidence="7">Peptide/nickel transport system substrate-binding protein</fullName>
    </submittedName>
</protein>
<feature type="chain" id="PRO_5021762982" evidence="5">
    <location>
        <begin position="27"/>
        <end position="556"/>
    </location>
</feature>
<dbReference type="PANTHER" id="PTHR30290">
    <property type="entry name" value="PERIPLASMIC BINDING COMPONENT OF ABC TRANSPORTER"/>
    <property type="match status" value="1"/>
</dbReference>
<organism evidence="7 8">
    <name type="scientific">Stackebrandtia endophytica</name>
    <dbReference type="NCBI Taxonomy" id="1496996"/>
    <lineage>
        <taxon>Bacteria</taxon>
        <taxon>Bacillati</taxon>
        <taxon>Actinomycetota</taxon>
        <taxon>Actinomycetes</taxon>
        <taxon>Glycomycetales</taxon>
        <taxon>Glycomycetaceae</taxon>
        <taxon>Stackebrandtia</taxon>
    </lineage>
</organism>
<evidence type="ECO:0000256" key="3">
    <source>
        <dbReference type="ARBA" id="ARBA00022729"/>
    </source>
</evidence>
<dbReference type="RefSeq" id="WP_142038991.1">
    <property type="nucleotide sequence ID" value="NZ_JBHTGS010000001.1"/>
</dbReference>
<dbReference type="InterPro" id="IPR000914">
    <property type="entry name" value="SBP_5_dom"/>
</dbReference>
<evidence type="ECO:0000259" key="6">
    <source>
        <dbReference type="Pfam" id="PF00496"/>
    </source>
</evidence>
<gene>
    <name evidence="7" type="ORF">FB566_2435</name>
</gene>
<dbReference type="EMBL" id="VFOW01000001">
    <property type="protein sequence ID" value="TQL76892.1"/>
    <property type="molecule type" value="Genomic_DNA"/>
</dbReference>
<name>A0A543AWF2_9ACTN</name>
<dbReference type="PANTHER" id="PTHR30290:SF9">
    <property type="entry name" value="OLIGOPEPTIDE-BINDING PROTEIN APPA"/>
    <property type="match status" value="1"/>
</dbReference>
<dbReference type="Gene3D" id="3.90.76.10">
    <property type="entry name" value="Dipeptide-binding Protein, Domain 1"/>
    <property type="match status" value="1"/>
</dbReference>
<dbReference type="InterPro" id="IPR030678">
    <property type="entry name" value="Peptide/Ni-bd"/>
</dbReference>
<dbReference type="GO" id="GO:0043190">
    <property type="term" value="C:ATP-binding cassette (ABC) transporter complex"/>
    <property type="evidence" value="ECO:0007669"/>
    <property type="project" value="InterPro"/>
</dbReference>
<sequence length="556" mass="61381">MRTKRSHAMRGLAVLAAAGVLATACASERDDSSGEELNETKPFVFAAPGDARSLDAFYATDGETFRVTRQIYNTLLKHEAGGSEIVGDLAKSWEQNDEGTVWTFELEQDVTFHDGEKFNAEAVCANYDRWFNLTGDFQDSNVSYYWQKIFGGFAENESDDLPPANYKSCTAEEEFKAVIEVEKYSANLPGGFSMAAFGIMSPKVIEAQAAAEVTGEPGAFEFPEYSQDPAAVAGTGPYRAVGWDKASQEIKLERFDEFWGEAAGIKTLIIKTISDENARKQALEAGDIHGYDLVAPADVTPLKDAGFQVPERGVFNVLYLAYQQEGNEALEDLEVRQALSHAVDRQRIVDTILPDGSEVATQFMPDTLTGWSPDVTEYEYDTQKAKDMLADAGYADLEIDFCYPTEVTRPYMPAPRDIFDIIKADLEAAGVTINEEALPWGDYIPKTDAGGCSLYLLGWTGDFNEAYNFLGTWFGHYDSGWGFRNDDIFDGLDAVANEPDPAKRETMYQELNVEIMDFLPGLPISHSPPSIAFSADVNPPTVSPLTQEDFSEATWK</sequence>
<dbReference type="GO" id="GO:0042597">
    <property type="term" value="C:periplasmic space"/>
    <property type="evidence" value="ECO:0007669"/>
    <property type="project" value="UniProtKB-ARBA"/>
</dbReference>
<feature type="signal peptide" evidence="5">
    <location>
        <begin position="1"/>
        <end position="26"/>
    </location>
</feature>